<comment type="caution">
    <text evidence="4">The sequence shown here is derived from an EMBL/GenBank/DDBJ whole genome shotgun (WGS) entry which is preliminary data.</text>
</comment>
<organism evidence="4 5">
    <name type="scientific">Cymbomonas tetramitiformis</name>
    <dbReference type="NCBI Taxonomy" id="36881"/>
    <lineage>
        <taxon>Eukaryota</taxon>
        <taxon>Viridiplantae</taxon>
        <taxon>Chlorophyta</taxon>
        <taxon>Pyramimonadophyceae</taxon>
        <taxon>Pyramimonadales</taxon>
        <taxon>Pyramimonadaceae</taxon>
        <taxon>Cymbomonas</taxon>
    </lineage>
</organism>
<feature type="compositionally biased region" description="Acidic residues" evidence="2">
    <location>
        <begin position="69"/>
        <end position="80"/>
    </location>
</feature>
<dbReference type="PROSITE" id="PS50158">
    <property type="entry name" value="ZF_CCHC"/>
    <property type="match status" value="6"/>
</dbReference>
<protein>
    <recommendedName>
        <fullName evidence="3">CCHC-type domain-containing protein</fullName>
    </recommendedName>
</protein>
<keyword evidence="5" id="KW-1185">Reference proteome</keyword>
<dbReference type="Gene3D" id="4.10.60.10">
    <property type="entry name" value="Zinc finger, CCHC-type"/>
    <property type="match status" value="4"/>
</dbReference>
<evidence type="ECO:0000259" key="3">
    <source>
        <dbReference type="PROSITE" id="PS50158"/>
    </source>
</evidence>
<dbReference type="EMBL" id="LGRX02033461">
    <property type="protein sequence ID" value="KAK3241148.1"/>
    <property type="molecule type" value="Genomic_DNA"/>
</dbReference>
<dbReference type="SMART" id="SM00343">
    <property type="entry name" value="ZnF_C2HC"/>
    <property type="match status" value="6"/>
</dbReference>
<feature type="domain" description="CCHC-type" evidence="3">
    <location>
        <begin position="161"/>
        <end position="177"/>
    </location>
</feature>
<evidence type="ECO:0000313" key="4">
    <source>
        <dbReference type="EMBL" id="KAK3241148.1"/>
    </source>
</evidence>
<feature type="region of interest" description="Disordered" evidence="2">
    <location>
        <begin position="1"/>
        <end position="105"/>
    </location>
</feature>
<dbReference type="InterPro" id="IPR036875">
    <property type="entry name" value="Znf_CCHC_sf"/>
</dbReference>
<dbReference type="SUPFAM" id="SSF57756">
    <property type="entry name" value="Retrovirus zinc finger-like domains"/>
    <property type="match status" value="3"/>
</dbReference>
<dbReference type="PANTHER" id="PTHR46978:SF1">
    <property type="entry name" value="ZINC KNUCKLE (CCHC-TYPE) FAMILY PROTEIN"/>
    <property type="match status" value="1"/>
</dbReference>
<reference evidence="4 5" key="1">
    <citation type="journal article" date="2015" name="Genome Biol. Evol.">
        <title>Comparative Genomics of a Bacterivorous Green Alga Reveals Evolutionary Causalities and Consequences of Phago-Mixotrophic Mode of Nutrition.</title>
        <authorList>
            <person name="Burns J.A."/>
            <person name="Paasch A."/>
            <person name="Narechania A."/>
            <person name="Kim E."/>
        </authorList>
    </citation>
    <scope>NUCLEOTIDE SEQUENCE [LARGE SCALE GENOMIC DNA]</scope>
    <source>
        <strain evidence="4 5">PLY_AMNH</strain>
    </source>
</reference>
<accession>A0AAE0EU94</accession>
<keyword evidence="1" id="KW-0863">Zinc-finger</keyword>
<dbReference type="AlphaFoldDB" id="A0AAE0EU94"/>
<feature type="domain" description="CCHC-type" evidence="3">
    <location>
        <begin position="184"/>
        <end position="199"/>
    </location>
</feature>
<dbReference type="Proteomes" id="UP001190700">
    <property type="component" value="Unassembled WGS sequence"/>
</dbReference>
<feature type="domain" description="CCHC-type" evidence="3">
    <location>
        <begin position="285"/>
        <end position="300"/>
    </location>
</feature>
<gene>
    <name evidence="4" type="ORF">CYMTET_49062</name>
</gene>
<feature type="compositionally biased region" description="Basic and acidic residues" evidence="2">
    <location>
        <begin position="81"/>
        <end position="97"/>
    </location>
</feature>
<feature type="compositionally biased region" description="Basic residues" evidence="2">
    <location>
        <begin position="31"/>
        <end position="44"/>
    </location>
</feature>
<dbReference type="PANTHER" id="PTHR46978">
    <property type="entry name" value="ZINC KNUCKLE (CCHC-TYPE) FAMILY PROTEIN"/>
    <property type="match status" value="1"/>
</dbReference>
<keyword evidence="1" id="KW-0479">Metal-binding</keyword>
<feature type="region of interest" description="Disordered" evidence="2">
    <location>
        <begin position="339"/>
        <end position="458"/>
    </location>
</feature>
<evidence type="ECO:0000256" key="1">
    <source>
        <dbReference type="PROSITE-ProRule" id="PRU00047"/>
    </source>
</evidence>
<feature type="compositionally biased region" description="Polar residues" evidence="2">
    <location>
        <begin position="339"/>
        <end position="353"/>
    </location>
</feature>
<evidence type="ECO:0000313" key="5">
    <source>
        <dbReference type="Proteomes" id="UP001190700"/>
    </source>
</evidence>
<name>A0AAE0EU94_9CHLO</name>
<sequence>MGTDDDSKSEGSEDMDPVQKLIVQKAQGRGKQAKKKTLSKKPKSKAASTRETDSEDNTASCGAKGPIETEVDEMVDDESEEGKGDVDVGEARQKPSDCDDGELDQDEAPIAATPSRALHSADAAALAGMPKEEEDGMTPEMRRLLRAPRYFDSDFENSSMKCFNCGGSGHHSRNCKNPRKRPPCHQCGSLEHLRQDCPNGLCFICNKPGHQRRDCPEARLGLRNLLKQSSTSQRCLKCGRSGHDMLQCTRDYLVQDLQLVQCFVCFRTGHLCCGPGPTHPVEATCYNCGDPGHLGPDCRQPSRRQAEFMGGRQYSTPPPRFECFKCGLEGHMARECTNAPRQQSGSHLGNMNRYSAAPPSPHTPHNLRGGGPIPLSQFHSPDKGQRHLKGGGPRGGHHAPWMSGHQGLERAASAPHMRGAPHHTPHPSHPPVMDQNSRKRRYEGSRESQHGNKQHRRW</sequence>
<dbReference type="GO" id="GO:0008270">
    <property type="term" value="F:zinc ion binding"/>
    <property type="evidence" value="ECO:0007669"/>
    <property type="project" value="UniProtKB-KW"/>
</dbReference>
<feature type="compositionally biased region" description="Basic and acidic residues" evidence="2">
    <location>
        <begin position="1"/>
        <end position="11"/>
    </location>
</feature>
<feature type="domain" description="CCHC-type" evidence="3">
    <location>
        <begin position="202"/>
        <end position="217"/>
    </location>
</feature>
<dbReference type="InterPro" id="IPR001878">
    <property type="entry name" value="Znf_CCHC"/>
</dbReference>
<evidence type="ECO:0000256" key="2">
    <source>
        <dbReference type="SAM" id="MobiDB-lite"/>
    </source>
</evidence>
<proteinExistence type="predicted"/>
<feature type="domain" description="CCHC-type" evidence="3">
    <location>
        <begin position="234"/>
        <end position="250"/>
    </location>
</feature>
<dbReference type="Pfam" id="PF00098">
    <property type="entry name" value="zf-CCHC"/>
    <property type="match status" value="5"/>
</dbReference>
<dbReference type="GO" id="GO:0003676">
    <property type="term" value="F:nucleic acid binding"/>
    <property type="evidence" value="ECO:0007669"/>
    <property type="project" value="InterPro"/>
</dbReference>
<feature type="domain" description="CCHC-type" evidence="3">
    <location>
        <begin position="323"/>
        <end position="338"/>
    </location>
</feature>
<keyword evidence="1" id="KW-0862">Zinc</keyword>